<proteinExistence type="predicted"/>
<dbReference type="Proteomes" id="UP000053477">
    <property type="component" value="Unassembled WGS sequence"/>
</dbReference>
<keyword evidence="3" id="KW-1185">Reference proteome</keyword>
<reference evidence="2 3" key="1">
    <citation type="submission" date="2015-04" db="EMBL/GenBank/DDBJ databases">
        <title>Complete genome sequence of Schizopora paradoxa KUC8140, a cosmopolitan wood degrader in East Asia.</title>
        <authorList>
            <consortium name="DOE Joint Genome Institute"/>
            <person name="Min B."/>
            <person name="Park H."/>
            <person name="Jang Y."/>
            <person name="Kim J.-J."/>
            <person name="Kim K.H."/>
            <person name="Pangilinan J."/>
            <person name="Lipzen A."/>
            <person name="Riley R."/>
            <person name="Grigoriev I.V."/>
            <person name="Spatafora J.W."/>
            <person name="Choi I.-G."/>
        </authorList>
    </citation>
    <scope>NUCLEOTIDE SEQUENCE [LARGE SCALE GENOMIC DNA]</scope>
    <source>
        <strain evidence="2 3">KUC8140</strain>
    </source>
</reference>
<dbReference type="EMBL" id="KQ085925">
    <property type="protein sequence ID" value="KLO15758.1"/>
    <property type="molecule type" value="Genomic_DNA"/>
</dbReference>
<keyword evidence="1" id="KW-1133">Transmembrane helix</keyword>
<evidence type="ECO:0000256" key="1">
    <source>
        <dbReference type="SAM" id="Phobius"/>
    </source>
</evidence>
<name>A0A0H2S1T5_9AGAM</name>
<organism evidence="2 3">
    <name type="scientific">Schizopora paradoxa</name>
    <dbReference type="NCBI Taxonomy" id="27342"/>
    <lineage>
        <taxon>Eukaryota</taxon>
        <taxon>Fungi</taxon>
        <taxon>Dikarya</taxon>
        <taxon>Basidiomycota</taxon>
        <taxon>Agaricomycotina</taxon>
        <taxon>Agaricomycetes</taxon>
        <taxon>Hymenochaetales</taxon>
        <taxon>Schizoporaceae</taxon>
        <taxon>Schizopora</taxon>
    </lineage>
</organism>
<protein>
    <submittedName>
        <fullName evidence="2">Uncharacterized protein</fullName>
    </submittedName>
</protein>
<dbReference type="InParanoid" id="A0A0H2S1T5"/>
<gene>
    <name evidence="2" type="ORF">SCHPADRAFT_248645</name>
</gene>
<accession>A0A0H2S1T5</accession>
<feature type="transmembrane region" description="Helical" evidence="1">
    <location>
        <begin position="33"/>
        <end position="56"/>
    </location>
</feature>
<dbReference type="AlphaFoldDB" id="A0A0H2S1T5"/>
<keyword evidence="1" id="KW-0812">Transmembrane</keyword>
<evidence type="ECO:0000313" key="2">
    <source>
        <dbReference type="EMBL" id="KLO15758.1"/>
    </source>
</evidence>
<evidence type="ECO:0000313" key="3">
    <source>
        <dbReference type="Proteomes" id="UP000053477"/>
    </source>
</evidence>
<keyword evidence="1" id="KW-0472">Membrane</keyword>
<sequence length="86" mass="9816">MEGDIGDIQFDFKVFAQDGDVEEYEWFLCDGGFLSIMFVCFYFWLASTLGSIVALLSTSATRCGTRILEEYIFAQDTEIRLMSGKR</sequence>